<comment type="caution">
    <text evidence="2">The sequence shown here is derived from an EMBL/GenBank/DDBJ whole genome shotgun (WGS) entry which is preliminary data.</text>
</comment>
<name>A0ABP5P4R0_9ACTN</name>
<evidence type="ECO:0000313" key="3">
    <source>
        <dbReference type="Proteomes" id="UP001499843"/>
    </source>
</evidence>
<dbReference type="Proteomes" id="UP001499843">
    <property type="component" value="Unassembled WGS sequence"/>
</dbReference>
<keyword evidence="3" id="KW-1185">Reference proteome</keyword>
<evidence type="ECO:0000313" key="2">
    <source>
        <dbReference type="EMBL" id="GAA2206604.1"/>
    </source>
</evidence>
<feature type="transmembrane region" description="Helical" evidence="1">
    <location>
        <begin position="32"/>
        <end position="48"/>
    </location>
</feature>
<dbReference type="RefSeq" id="WP_344472969.1">
    <property type="nucleotide sequence ID" value="NZ_BAAAQX010000004.1"/>
</dbReference>
<keyword evidence="1" id="KW-1133">Transmembrane helix</keyword>
<keyword evidence="1" id="KW-0472">Membrane</keyword>
<dbReference type="EMBL" id="BAAAQX010000004">
    <property type="protein sequence ID" value="GAA2206604.1"/>
    <property type="molecule type" value="Genomic_DNA"/>
</dbReference>
<sequence>MSSKIALPGLSALALLVPLVPAAVLPGAANVATCVAVTALLVVPVVVLRHRRWAPRLGAALLALLAVAAATPPLTGLGAPSEEEWQDAMAVAYAISGPSGVDALVSEGALNFLLWSGDFLLLLALACLACAGLLLALHRLLHHQARALLPLRWRWPLAMWSAALVLVSIPYAMLVAILADGPSEIGMSFYDGACFGNSGEVMFATAVLSLLPPPIVVAVGFALWALLAGTGHRPTARVAGWLTVVPLVAGDLMVSWLPVLGCAQSSDEVTNPVTTGWVLYVLLPIVLILLAVRLRRARH</sequence>
<feature type="transmembrane region" description="Helical" evidence="1">
    <location>
        <begin position="119"/>
        <end position="137"/>
    </location>
</feature>
<evidence type="ECO:0000256" key="1">
    <source>
        <dbReference type="SAM" id="Phobius"/>
    </source>
</evidence>
<organism evidence="2 3">
    <name type="scientific">Nonomuraea monospora</name>
    <dbReference type="NCBI Taxonomy" id="568818"/>
    <lineage>
        <taxon>Bacteria</taxon>
        <taxon>Bacillati</taxon>
        <taxon>Actinomycetota</taxon>
        <taxon>Actinomycetes</taxon>
        <taxon>Streptosporangiales</taxon>
        <taxon>Streptosporangiaceae</taxon>
        <taxon>Nonomuraea</taxon>
    </lineage>
</organism>
<accession>A0ABP5P4R0</accession>
<feature type="transmembrane region" description="Helical" evidence="1">
    <location>
        <begin position="157"/>
        <end position="181"/>
    </location>
</feature>
<feature type="transmembrane region" description="Helical" evidence="1">
    <location>
        <begin position="238"/>
        <end position="257"/>
    </location>
</feature>
<reference evidence="3" key="1">
    <citation type="journal article" date="2019" name="Int. J. Syst. Evol. Microbiol.">
        <title>The Global Catalogue of Microorganisms (GCM) 10K type strain sequencing project: providing services to taxonomists for standard genome sequencing and annotation.</title>
        <authorList>
            <consortium name="The Broad Institute Genomics Platform"/>
            <consortium name="The Broad Institute Genome Sequencing Center for Infectious Disease"/>
            <person name="Wu L."/>
            <person name="Ma J."/>
        </authorList>
    </citation>
    <scope>NUCLEOTIDE SEQUENCE [LARGE SCALE GENOMIC DNA]</scope>
    <source>
        <strain evidence="3">JCM 16114</strain>
    </source>
</reference>
<proteinExistence type="predicted"/>
<feature type="transmembrane region" description="Helical" evidence="1">
    <location>
        <begin position="277"/>
        <end position="294"/>
    </location>
</feature>
<keyword evidence="1" id="KW-0812">Transmembrane</keyword>
<feature type="transmembrane region" description="Helical" evidence="1">
    <location>
        <begin position="201"/>
        <end position="226"/>
    </location>
</feature>
<protein>
    <submittedName>
        <fullName evidence="2">Uncharacterized protein</fullName>
    </submittedName>
</protein>
<gene>
    <name evidence="2" type="ORF">GCM10009850_020620</name>
</gene>
<feature type="transmembrane region" description="Helical" evidence="1">
    <location>
        <begin position="60"/>
        <end position="79"/>
    </location>
</feature>